<feature type="transmembrane region" description="Helical" evidence="8">
    <location>
        <begin position="73"/>
        <end position="93"/>
    </location>
</feature>
<evidence type="ECO:0000256" key="1">
    <source>
        <dbReference type="ARBA" id="ARBA00004651"/>
    </source>
</evidence>
<comment type="similarity">
    <text evidence="2 8">Belongs to the 4-toluene sulfonate uptake permease (TSUP) (TC 2.A.102) family.</text>
</comment>
<keyword evidence="3" id="KW-0813">Transport</keyword>
<evidence type="ECO:0000256" key="8">
    <source>
        <dbReference type="RuleBase" id="RU363041"/>
    </source>
</evidence>
<feature type="transmembrane region" description="Helical" evidence="8">
    <location>
        <begin position="201"/>
        <end position="224"/>
    </location>
</feature>
<comment type="subcellular location">
    <subcellularLocation>
        <location evidence="1 8">Cell membrane</location>
        <topology evidence="1 8">Multi-pass membrane protein</topology>
    </subcellularLocation>
</comment>
<organism evidence="9 10">
    <name type="scientific">Filimonas effusa</name>
    <dbReference type="NCBI Taxonomy" id="2508721"/>
    <lineage>
        <taxon>Bacteria</taxon>
        <taxon>Pseudomonadati</taxon>
        <taxon>Bacteroidota</taxon>
        <taxon>Chitinophagia</taxon>
        <taxon>Chitinophagales</taxon>
        <taxon>Chitinophagaceae</taxon>
        <taxon>Filimonas</taxon>
    </lineage>
</organism>
<dbReference type="InterPro" id="IPR052017">
    <property type="entry name" value="TSUP"/>
</dbReference>
<keyword evidence="5 8" id="KW-0812">Transmembrane</keyword>
<dbReference type="GO" id="GO:0005886">
    <property type="term" value="C:plasma membrane"/>
    <property type="evidence" value="ECO:0007669"/>
    <property type="project" value="UniProtKB-SubCell"/>
</dbReference>
<feature type="transmembrane region" description="Helical" evidence="8">
    <location>
        <begin position="99"/>
        <end position="117"/>
    </location>
</feature>
<evidence type="ECO:0000313" key="10">
    <source>
        <dbReference type="Proteomes" id="UP000290545"/>
    </source>
</evidence>
<accession>A0A4V1MAX7</accession>
<evidence type="ECO:0000256" key="6">
    <source>
        <dbReference type="ARBA" id="ARBA00022989"/>
    </source>
</evidence>
<evidence type="ECO:0000256" key="3">
    <source>
        <dbReference type="ARBA" id="ARBA00022448"/>
    </source>
</evidence>
<feature type="transmembrane region" description="Helical" evidence="8">
    <location>
        <begin position="138"/>
        <end position="169"/>
    </location>
</feature>
<feature type="transmembrane region" description="Helical" evidence="8">
    <location>
        <begin position="39"/>
        <end position="61"/>
    </location>
</feature>
<feature type="transmembrane region" description="Helical" evidence="8">
    <location>
        <begin position="230"/>
        <end position="248"/>
    </location>
</feature>
<dbReference type="Pfam" id="PF01925">
    <property type="entry name" value="TauE"/>
    <property type="match status" value="1"/>
</dbReference>
<dbReference type="EMBL" id="SDHZ01000001">
    <property type="protein sequence ID" value="RXK87416.1"/>
    <property type="molecule type" value="Genomic_DNA"/>
</dbReference>
<evidence type="ECO:0000313" key="9">
    <source>
        <dbReference type="EMBL" id="RXK87416.1"/>
    </source>
</evidence>
<keyword evidence="7 8" id="KW-0472">Membrane</keyword>
<proteinExistence type="inferred from homology"/>
<dbReference type="OrthoDB" id="554695at2"/>
<keyword evidence="6 8" id="KW-1133">Transmembrane helix</keyword>
<protein>
    <recommendedName>
        <fullName evidence="8">Probable membrane transporter protein</fullName>
    </recommendedName>
</protein>
<dbReference type="PANTHER" id="PTHR30269">
    <property type="entry name" value="TRANSMEMBRANE PROTEIN YFCA"/>
    <property type="match status" value="1"/>
</dbReference>
<evidence type="ECO:0000256" key="5">
    <source>
        <dbReference type="ARBA" id="ARBA00022692"/>
    </source>
</evidence>
<comment type="caution">
    <text evidence="9">The sequence shown here is derived from an EMBL/GenBank/DDBJ whole genome shotgun (WGS) entry which is preliminary data.</text>
</comment>
<evidence type="ECO:0000256" key="7">
    <source>
        <dbReference type="ARBA" id="ARBA00023136"/>
    </source>
</evidence>
<evidence type="ECO:0000256" key="4">
    <source>
        <dbReference type="ARBA" id="ARBA00022475"/>
    </source>
</evidence>
<dbReference type="InterPro" id="IPR002781">
    <property type="entry name" value="TM_pro_TauE-like"/>
</dbReference>
<dbReference type="AlphaFoldDB" id="A0A4V1MAX7"/>
<dbReference type="PANTHER" id="PTHR30269:SF0">
    <property type="entry name" value="MEMBRANE TRANSPORTER PROTEIN YFCA-RELATED"/>
    <property type="match status" value="1"/>
</dbReference>
<gene>
    <name evidence="9" type="ORF">ESB13_03050</name>
</gene>
<keyword evidence="4 8" id="KW-1003">Cell membrane</keyword>
<sequence length="251" mass="27171">MLTFIFLCLASFAAGFIDAIVGGGGLIQTPAILIILPDYQVATLLGTTKIPSFAGTSIAAWQYSRRVQLNYKLLFSIATVAFLAALGGSRMASSLSNHILKPVILLLLIGVAIYTYANKKFGQQEHNDKIPAHRLWYGALLGLIIGFYDGFIGPGTGSFLILVFIAILGQDFLHASAHAKIVNLATNLASILYFSSTGHILYQYALPMAACNITGSFIGTRLALLKGNRFIRIFFLLVVIGTIIRFACDLY</sequence>
<evidence type="ECO:0000256" key="2">
    <source>
        <dbReference type="ARBA" id="ARBA00009142"/>
    </source>
</evidence>
<name>A0A4V1MAX7_9BACT</name>
<keyword evidence="10" id="KW-1185">Reference proteome</keyword>
<reference evidence="9 10" key="1">
    <citation type="submission" date="2019-01" db="EMBL/GenBank/DDBJ databases">
        <title>Filimonas sp. strain TTM-71.</title>
        <authorList>
            <person name="Chen W.-M."/>
        </authorList>
    </citation>
    <scope>NUCLEOTIDE SEQUENCE [LARGE SCALE GENOMIC DNA]</scope>
    <source>
        <strain evidence="9 10">TTM-71</strain>
    </source>
</reference>
<dbReference type="Proteomes" id="UP000290545">
    <property type="component" value="Unassembled WGS sequence"/>
</dbReference>